<dbReference type="EMBL" id="JAIVFP010000002">
    <property type="protein sequence ID" value="MCI4684918.1"/>
    <property type="molecule type" value="Genomic_DNA"/>
</dbReference>
<evidence type="ECO:0000313" key="1">
    <source>
        <dbReference type="EMBL" id="MCI4684918.1"/>
    </source>
</evidence>
<dbReference type="RefSeq" id="WP_243068951.1">
    <property type="nucleotide sequence ID" value="NZ_JAIVFK010000071.1"/>
</dbReference>
<proteinExistence type="predicted"/>
<sequence length="110" mass="11258">MRLDPKAIDLGPIAICAVNDARLYQTSYAANGAVALQIASKTRGLLGSLTRNILGVSETLSIGEVVLDPTSKFFAVAAATGMLAATGRAVEADGAVLPVWRLVYALAAAA</sequence>
<protein>
    <submittedName>
        <fullName evidence="1">Uncharacterized protein</fullName>
    </submittedName>
</protein>
<comment type="caution">
    <text evidence="1">The sequence shown here is derived from an EMBL/GenBank/DDBJ whole genome shotgun (WGS) entry which is preliminary data.</text>
</comment>
<organism evidence="1 2">
    <name type="scientific">Candidatus Rhodoblastus alkanivorans</name>
    <dbReference type="NCBI Taxonomy" id="2954117"/>
    <lineage>
        <taxon>Bacteria</taxon>
        <taxon>Pseudomonadati</taxon>
        <taxon>Pseudomonadota</taxon>
        <taxon>Alphaproteobacteria</taxon>
        <taxon>Hyphomicrobiales</taxon>
        <taxon>Rhodoblastaceae</taxon>
        <taxon>Rhodoblastus</taxon>
    </lineage>
</organism>
<keyword evidence="2" id="KW-1185">Reference proteome</keyword>
<reference evidence="1" key="1">
    <citation type="journal article" date="2022" name="ISME J.">
        <title>Identification of active gaseous-alkane degraders at natural gas seeps.</title>
        <authorList>
            <person name="Farhan Ul Haque M."/>
            <person name="Hernandez M."/>
            <person name="Crombie A.T."/>
            <person name="Murrell J.C."/>
        </authorList>
    </citation>
    <scope>NUCLEOTIDE SEQUENCE</scope>
    <source>
        <strain evidence="1">PC2</strain>
    </source>
</reference>
<name>A0ABS9ZB94_9HYPH</name>
<dbReference type="Proteomes" id="UP001139104">
    <property type="component" value="Unassembled WGS sequence"/>
</dbReference>
<accession>A0ABS9ZB94</accession>
<evidence type="ECO:0000313" key="2">
    <source>
        <dbReference type="Proteomes" id="UP001139104"/>
    </source>
</evidence>
<gene>
    <name evidence="1" type="ORF">K2U94_19455</name>
</gene>